<evidence type="ECO:0000313" key="3">
    <source>
        <dbReference type="EMBL" id="CAF4353197.1"/>
    </source>
</evidence>
<evidence type="ECO:0000313" key="4">
    <source>
        <dbReference type="Proteomes" id="UP000663829"/>
    </source>
</evidence>
<keyword evidence="1" id="KW-0472">Membrane</keyword>
<proteinExistence type="predicted"/>
<dbReference type="Proteomes" id="UP000681722">
    <property type="component" value="Unassembled WGS sequence"/>
</dbReference>
<feature type="non-terminal residue" evidence="2">
    <location>
        <position position="42"/>
    </location>
</feature>
<protein>
    <submittedName>
        <fullName evidence="2">Uncharacterized protein</fullName>
    </submittedName>
</protein>
<keyword evidence="4" id="KW-1185">Reference proteome</keyword>
<evidence type="ECO:0000313" key="2">
    <source>
        <dbReference type="EMBL" id="CAF1490070.1"/>
    </source>
</evidence>
<keyword evidence="1" id="KW-1133">Transmembrane helix</keyword>
<dbReference type="AlphaFoldDB" id="A0A815SGX6"/>
<evidence type="ECO:0000256" key="1">
    <source>
        <dbReference type="SAM" id="Phobius"/>
    </source>
</evidence>
<organism evidence="2 4">
    <name type="scientific">Didymodactylos carnosus</name>
    <dbReference type="NCBI Taxonomy" id="1234261"/>
    <lineage>
        <taxon>Eukaryota</taxon>
        <taxon>Metazoa</taxon>
        <taxon>Spiralia</taxon>
        <taxon>Gnathifera</taxon>
        <taxon>Rotifera</taxon>
        <taxon>Eurotatoria</taxon>
        <taxon>Bdelloidea</taxon>
        <taxon>Philodinida</taxon>
        <taxon>Philodinidae</taxon>
        <taxon>Didymodactylos</taxon>
    </lineage>
</organism>
<dbReference type="Proteomes" id="UP000663829">
    <property type="component" value="Unassembled WGS sequence"/>
</dbReference>
<accession>A0A815SGX6</accession>
<reference evidence="2" key="1">
    <citation type="submission" date="2021-02" db="EMBL/GenBank/DDBJ databases">
        <authorList>
            <person name="Nowell W R."/>
        </authorList>
    </citation>
    <scope>NUCLEOTIDE SEQUENCE</scope>
</reference>
<keyword evidence="1" id="KW-0812">Transmembrane</keyword>
<comment type="caution">
    <text evidence="2">The sequence shown here is derived from an EMBL/GenBank/DDBJ whole genome shotgun (WGS) entry which is preliminary data.</text>
</comment>
<sequence>MQSRHLAVRFAVIFVNPTFSNSFLYSLSLRSNPWVSTSMTRS</sequence>
<gene>
    <name evidence="2" type="ORF">GPM918_LOCUS36211</name>
    <name evidence="3" type="ORF">SRO942_LOCUS36940</name>
</gene>
<name>A0A815SGX6_9BILA</name>
<dbReference type="EMBL" id="CAJOBC010087147">
    <property type="protein sequence ID" value="CAF4353197.1"/>
    <property type="molecule type" value="Genomic_DNA"/>
</dbReference>
<dbReference type="EMBL" id="CAJNOQ010021658">
    <property type="protein sequence ID" value="CAF1490070.1"/>
    <property type="molecule type" value="Genomic_DNA"/>
</dbReference>
<feature type="transmembrane region" description="Helical" evidence="1">
    <location>
        <begin position="7"/>
        <end position="27"/>
    </location>
</feature>